<reference evidence="2" key="1">
    <citation type="journal article" date="2021" name="Proc. Natl. Acad. Sci. U.S.A.">
        <title>A Catalog of Tens of Thousands of Viruses from Human Metagenomes Reveals Hidden Associations with Chronic Diseases.</title>
        <authorList>
            <person name="Tisza M.J."/>
            <person name="Buck C.B."/>
        </authorList>
    </citation>
    <scope>NUCLEOTIDE SEQUENCE</scope>
    <source>
        <strain evidence="2">CtK0l2</strain>
    </source>
</reference>
<organism evidence="2">
    <name type="scientific">Siphoviridae sp. ctK0l2</name>
    <dbReference type="NCBI Taxonomy" id="2826243"/>
    <lineage>
        <taxon>Viruses</taxon>
        <taxon>Duplodnaviria</taxon>
        <taxon>Heunggongvirae</taxon>
        <taxon>Uroviricota</taxon>
        <taxon>Caudoviricetes</taxon>
    </lineage>
</organism>
<feature type="transmembrane region" description="Helical" evidence="1">
    <location>
        <begin position="12"/>
        <end position="31"/>
    </location>
</feature>
<accession>A0A8S5NJ83</accession>
<name>A0A8S5NJ83_9CAUD</name>
<evidence type="ECO:0000256" key="1">
    <source>
        <dbReference type="SAM" id="Phobius"/>
    </source>
</evidence>
<protein>
    <submittedName>
        <fullName evidence="2">Uncharacterized protein</fullName>
    </submittedName>
</protein>
<dbReference type="EMBL" id="BK015181">
    <property type="protein sequence ID" value="DAD94782.1"/>
    <property type="molecule type" value="Genomic_DNA"/>
</dbReference>
<keyword evidence="1" id="KW-0812">Transmembrane</keyword>
<sequence length="376" mass="44586">MDILPKYRYYTIKNKILCAFLYLVLSVLYFFCRFSIESPNQICYNIYMEVRKMKYIFSDIKSQEVSRKNRLVSPVTAEFLFSIYDTGKYDLEELIESGRQQFQDYYTKRLGKEITVTYIENLNETLREMLKGLNKKLARSFGSTANVHKYIMAGTGSLKVSSKSTKALFEVLGESTTVSVFYSRMAEYVRSEVYLEGDFINIQKFFPDVPFWEMDPASVYMYQTGKTFVKGGLLYLWYKKYNISGPTVWFEGYESYLKEYFELHSEYGEFIYNPMLRADASKAVKRLFGNIKKAQAHFGLSHTQWFWWWKRSTEEIDELSNWLVEYYGVSHAEVLGSRNMEAFRDNFRDIATKEIISKEFIEDFDDTVRYLKIEYT</sequence>
<evidence type="ECO:0000313" key="2">
    <source>
        <dbReference type="EMBL" id="DAD94782.1"/>
    </source>
</evidence>
<proteinExistence type="predicted"/>
<keyword evidence="1" id="KW-1133">Transmembrane helix</keyword>
<keyword evidence="1" id="KW-0472">Membrane</keyword>